<dbReference type="Pfam" id="PF00326">
    <property type="entry name" value="Peptidase_S9"/>
    <property type="match status" value="1"/>
</dbReference>
<sequence length="128" mass="13906">MSPPSWPSERTGRIGGTHDFESQYLDSLVGPWPAARRIYHDRSPVNHPEAFRAPFALFQGLADTLCPPAQARTPVEAIQKASAVTCEYITFEGEGEGHGFRRAETIAALLGAELSLYTRTFAGAVSEA</sequence>
<protein>
    <submittedName>
        <fullName evidence="2">Prolyl oligopeptidase family serine peptidase</fullName>
    </submittedName>
</protein>
<evidence type="ECO:0000313" key="2">
    <source>
        <dbReference type="EMBL" id="MBR7837434.1"/>
    </source>
</evidence>
<comment type="caution">
    <text evidence="2">The sequence shown here is derived from an EMBL/GenBank/DDBJ whole genome shotgun (WGS) entry which is preliminary data.</text>
</comment>
<dbReference type="SUPFAM" id="SSF53474">
    <property type="entry name" value="alpha/beta-Hydrolases"/>
    <property type="match status" value="1"/>
</dbReference>
<dbReference type="RefSeq" id="WP_212531902.1">
    <property type="nucleotide sequence ID" value="NZ_JAGSOG010000203.1"/>
</dbReference>
<dbReference type="InterPro" id="IPR001375">
    <property type="entry name" value="Peptidase_S9_cat"/>
</dbReference>
<keyword evidence="3" id="KW-1185">Reference proteome</keyword>
<accession>A0A941IRJ9</accession>
<dbReference type="GO" id="GO:0008236">
    <property type="term" value="F:serine-type peptidase activity"/>
    <property type="evidence" value="ECO:0007669"/>
    <property type="project" value="InterPro"/>
</dbReference>
<dbReference type="PANTHER" id="PTHR43056">
    <property type="entry name" value="PEPTIDASE S9 PROLYL OLIGOPEPTIDASE"/>
    <property type="match status" value="1"/>
</dbReference>
<dbReference type="GO" id="GO:0006508">
    <property type="term" value="P:proteolysis"/>
    <property type="evidence" value="ECO:0007669"/>
    <property type="project" value="InterPro"/>
</dbReference>
<name>A0A941IRJ9_9ACTN</name>
<reference evidence="2" key="1">
    <citation type="submission" date="2021-04" db="EMBL/GenBank/DDBJ databases">
        <title>Genome based classification of Actinospica acidithermotolerans sp. nov., an actinobacterium isolated from an Indonesian hot spring.</title>
        <authorList>
            <person name="Kusuma A.B."/>
            <person name="Putra K.E."/>
            <person name="Nafisah S."/>
            <person name="Loh J."/>
            <person name="Nouioui I."/>
            <person name="Goodfellow M."/>
        </authorList>
    </citation>
    <scope>NUCLEOTIDE SEQUENCE</scope>
    <source>
        <strain evidence="2">CSCA 57</strain>
    </source>
</reference>
<dbReference type="PANTHER" id="PTHR43056:SF5">
    <property type="entry name" value="PEPTIDASE S9 PROLYL OLIGOPEPTIDASE CATALYTIC DOMAIN-CONTAINING PROTEIN"/>
    <property type="match status" value="1"/>
</dbReference>
<proteinExistence type="predicted"/>
<dbReference type="InterPro" id="IPR029058">
    <property type="entry name" value="AB_hydrolase_fold"/>
</dbReference>
<gene>
    <name evidence="2" type="ORF">KDL01_29415</name>
</gene>
<feature type="domain" description="Peptidase S9 prolyl oligopeptidase catalytic" evidence="1">
    <location>
        <begin position="20"/>
        <end position="121"/>
    </location>
</feature>
<evidence type="ECO:0000259" key="1">
    <source>
        <dbReference type="Pfam" id="PF00326"/>
    </source>
</evidence>
<dbReference type="Proteomes" id="UP000675781">
    <property type="component" value="Unassembled WGS sequence"/>
</dbReference>
<dbReference type="InterPro" id="IPR050585">
    <property type="entry name" value="Xaa-Pro_dipeptidyl-ppase/CocE"/>
</dbReference>
<evidence type="ECO:0000313" key="3">
    <source>
        <dbReference type="Proteomes" id="UP000675781"/>
    </source>
</evidence>
<dbReference type="Gene3D" id="3.40.50.1820">
    <property type="entry name" value="alpha/beta hydrolase"/>
    <property type="match status" value="1"/>
</dbReference>
<dbReference type="AlphaFoldDB" id="A0A941IRJ9"/>
<dbReference type="EMBL" id="JAGSOG010000203">
    <property type="protein sequence ID" value="MBR7837434.1"/>
    <property type="molecule type" value="Genomic_DNA"/>
</dbReference>
<organism evidence="2 3">
    <name type="scientific">Actinospica durhamensis</name>
    <dbReference type="NCBI Taxonomy" id="1508375"/>
    <lineage>
        <taxon>Bacteria</taxon>
        <taxon>Bacillati</taxon>
        <taxon>Actinomycetota</taxon>
        <taxon>Actinomycetes</taxon>
        <taxon>Catenulisporales</taxon>
        <taxon>Actinospicaceae</taxon>
        <taxon>Actinospica</taxon>
    </lineage>
</organism>